<feature type="region of interest" description="Disordered" evidence="1">
    <location>
        <begin position="1197"/>
        <end position="1236"/>
    </location>
</feature>
<reference evidence="3" key="1">
    <citation type="submission" date="2018-04" db="EMBL/GenBank/DDBJ databases">
        <title>Transcriptome assembly of Sipha flava.</title>
        <authorList>
            <person name="Scully E.D."/>
            <person name="Geib S.M."/>
            <person name="Palmer N.A."/>
            <person name="Koch K."/>
            <person name="Bradshaw J."/>
            <person name="Heng-Moss T."/>
            <person name="Sarath G."/>
        </authorList>
    </citation>
    <scope>NUCLEOTIDE SEQUENCE</scope>
</reference>
<dbReference type="Gene3D" id="2.30.29.30">
    <property type="entry name" value="Pleckstrin-homology domain (PH domain)/Phosphotyrosine-binding domain (PTB)"/>
    <property type="match status" value="1"/>
</dbReference>
<feature type="compositionally biased region" description="Low complexity" evidence="1">
    <location>
        <begin position="244"/>
        <end position="262"/>
    </location>
</feature>
<dbReference type="InterPro" id="IPR011993">
    <property type="entry name" value="PH-like_dom_sf"/>
</dbReference>
<feature type="region of interest" description="Disordered" evidence="1">
    <location>
        <begin position="594"/>
        <end position="622"/>
    </location>
</feature>
<dbReference type="InterPro" id="IPR001849">
    <property type="entry name" value="PH_domain"/>
</dbReference>
<evidence type="ECO:0000313" key="3">
    <source>
        <dbReference type="EMBL" id="MBY70758.1"/>
    </source>
</evidence>
<gene>
    <name evidence="3" type="primary">scra</name>
    <name evidence="3" type="ORF">g.123927</name>
</gene>
<feature type="compositionally biased region" description="Polar residues" evidence="1">
    <location>
        <begin position="22"/>
        <end position="35"/>
    </location>
</feature>
<feature type="domain" description="PH" evidence="2">
    <location>
        <begin position="1020"/>
        <end position="1177"/>
    </location>
</feature>
<dbReference type="PROSITE" id="PS50003">
    <property type="entry name" value="PH_DOMAIN"/>
    <property type="match status" value="1"/>
</dbReference>
<dbReference type="OrthoDB" id="5915976at2759"/>
<feature type="region of interest" description="Disordered" evidence="1">
    <location>
        <begin position="525"/>
        <end position="545"/>
    </location>
</feature>
<feature type="region of interest" description="Disordered" evidence="1">
    <location>
        <begin position="219"/>
        <end position="277"/>
    </location>
</feature>
<sequence>MDFDEFAKRMIERTNRRKALLQETSVDTLPSTDVPPSTDKEILPPIHQSKTPPLRSDRRARLAELASRVGQWLEDEVKPHDPKPINNEFTPTIDMSINHGPQQSVQKLMNVNSIDKTAVTEIKSMEDKLIKKNESINEEHHQPIKPKINSSKLDQICHRPQSSIIKPLPNKDLANISTTNLTVAQRRALFEKNIAGNQKPDKKPVTTTTVTISLTKTTPKITNTTTNEVSNDSEDVKTPPRPIPSSESTPPSRRGSRPRASPAMVATSGDFVSQQRSTWTPPCIKNVLLKKKLIEELNDDQISHDNKTTSVPATSSPINTNIISPADRIAMSVGHVRIMPPSPSGGLYPDLSLIEDNDMSEINVPKDSLENQLTGCKRRSNGVNTLNVSTASSEFDAGDPEDLDNLNAKRPRCESKKVDANNMAEKQDSSDEESISASGVITTTSGIANHSESLLSSHAADSPLSQTCTSFTYHSHNDNFSRSFGPNTANGVANLQTNEPLNQRGLQLIDKYIPHLVEQENCHSDVNLSDNDKPSSSSSSNSCVQPSLVHTISTYRKQQQQLRLGCTSGKGRDTENKEGVRSVLLWKRLKELDEANSKNENSEDDNEEEDNEEEMEMAESRARHLEQVEVPQQDRIIEQATQALNFCYSSRNAIGQRPTVDSKFEYEYVHTERILLLAGLRRTDAVREAQRLHVERTLVPGSIGRKNVKNLENRGDGKTLVIESLRVPILMALTSGGNYKNKKCNTNERIENMTRWSGGYRYFVCAIRAAATVQRPTMTAVTQPVDVVEESVRRFSADIITRHGDDEIGHGYVDFITNKPVMVHGLDEEGWKITIELYGLSSTETGGLNYHNGRNIKENDYQENSKSVLDKLWSTVTTPIKESKKHHVTTTAANIESPSGSMAVRNTVFRQLGYFVFSDGQVNRQQFTLNKVHQSGSVPSSSRAATSSMEETVRIRMRLLEEGEKYICKDDEDGMNLGSKSSSSNNASVMTRKQLTLPSECKCTEGFLTLFDDHELKTSAMFERGRQWQQSAYNGGISSWRRLWFSVKIIDELEQSEANDNDINDTFKQKTIALQYWKYPEHAEQQQEPLGVINLGQCLPPSTIENTVATLGQLQNPIPAAPANSDLCARPNTLRLILYNDNYCNGMKPNVDDPVLLGADTADERQEWCDTVNAAVRAISDYREQIKISKANQLKINQKQKKIEEQQSRLQDPQRIGAWPITSNSKNSYKKKKFFE</sequence>
<protein>
    <submittedName>
        <fullName evidence="3">Actin-binding protein anillin</fullName>
    </submittedName>
</protein>
<name>A0A2S2PZ18_9HEMI</name>
<evidence type="ECO:0000259" key="2">
    <source>
        <dbReference type="PROSITE" id="PS50003"/>
    </source>
</evidence>
<proteinExistence type="predicted"/>
<organism evidence="3">
    <name type="scientific">Sipha flava</name>
    <name type="common">yellow sugarcane aphid</name>
    <dbReference type="NCBI Taxonomy" id="143950"/>
    <lineage>
        <taxon>Eukaryota</taxon>
        <taxon>Metazoa</taxon>
        <taxon>Ecdysozoa</taxon>
        <taxon>Arthropoda</taxon>
        <taxon>Hexapoda</taxon>
        <taxon>Insecta</taxon>
        <taxon>Pterygota</taxon>
        <taxon>Neoptera</taxon>
        <taxon>Paraneoptera</taxon>
        <taxon>Hemiptera</taxon>
        <taxon>Sternorrhyncha</taxon>
        <taxon>Aphidomorpha</taxon>
        <taxon>Aphidoidea</taxon>
        <taxon>Aphididae</taxon>
        <taxon>Sipha</taxon>
    </lineage>
</organism>
<dbReference type="AlphaFoldDB" id="A0A2S2PZ18"/>
<feature type="compositionally biased region" description="Basic and acidic residues" evidence="1">
    <location>
        <begin position="411"/>
        <end position="429"/>
    </location>
</feature>
<accession>A0A2S2PZ18</accession>
<feature type="region of interest" description="Disordered" evidence="1">
    <location>
        <begin position="391"/>
        <end position="436"/>
    </location>
</feature>
<feature type="region of interest" description="Disordered" evidence="1">
    <location>
        <begin position="22"/>
        <end position="56"/>
    </location>
</feature>
<evidence type="ECO:0000256" key="1">
    <source>
        <dbReference type="SAM" id="MobiDB-lite"/>
    </source>
</evidence>
<dbReference type="EMBL" id="GGMS01001555">
    <property type="protein sequence ID" value="MBY70758.1"/>
    <property type="molecule type" value="Transcribed_RNA"/>
</dbReference>
<feature type="compositionally biased region" description="Acidic residues" evidence="1">
    <location>
        <begin position="602"/>
        <end position="617"/>
    </location>
</feature>